<evidence type="ECO:0000313" key="1">
    <source>
        <dbReference type="EMBL" id="MEE7490579.1"/>
    </source>
</evidence>
<protein>
    <submittedName>
        <fullName evidence="1">Uncharacterized protein</fullName>
    </submittedName>
</protein>
<proteinExistence type="predicted"/>
<dbReference type="EMBL" id="MLCA01000002">
    <property type="protein sequence ID" value="MEE7490579.1"/>
    <property type="molecule type" value="Genomic_DNA"/>
</dbReference>
<keyword evidence="2" id="KW-1185">Reference proteome</keyword>
<dbReference type="InterPro" id="IPR004174">
    <property type="entry name" value="GpW"/>
</dbReference>
<dbReference type="RefSeq" id="WP_091784807.1">
    <property type="nucleotide sequence ID" value="NZ_MLCA01000002.1"/>
</dbReference>
<gene>
    <name evidence="1" type="ORF">MOTC310_08840</name>
</gene>
<evidence type="ECO:0000313" key="2">
    <source>
        <dbReference type="Proteomes" id="UP001355206"/>
    </source>
</evidence>
<name>A0ABU7TM54_9HYPH</name>
<reference evidence="1 2" key="1">
    <citation type="journal article" date="2012" name="Genet. Mol. Biol.">
        <title>Analysis of 16S rRNA and mxaF genes revealing insights into Methylobacterium niche-specific plant association.</title>
        <authorList>
            <person name="Dourado M.N."/>
            <person name="Andreote F.D."/>
            <person name="Dini-Andreote F."/>
            <person name="Conti R."/>
            <person name="Araujo J.M."/>
            <person name="Araujo W.L."/>
        </authorList>
    </citation>
    <scope>NUCLEOTIDE SEQUENCE [LARGE SCALE GENOMIC DNA]</scope>
    <source>
        <strain evidence="1 2">TC3-10</strain>
    </source>
</reference>
<sequence length="74" mass="7711">MTAQELDEAKADLALAKAALRRRLGPKDVAAVASTGENVALAKASVTELRDIIADLETRVRLSGPCGFGAIYIG</sequence>
<dbReference type="Proteomes" id="UP001355206">
    <property type="component" value="Unassembled WGS sequence"/>
</dbReference>
<accession>A0ABU7TM54</accession>
<comment type="caution">
    <text evidence="1">The sequence shown here is derived from an EMBL/GenBank/DDBJ whole genome shotgun (WGS) entry which is preliminary data.</text>
</comment>
<dbReference type="Pfam" id="PF02831">
    <property type="entry name" value="gpW"/>
    <property type="match status" value="1"/>
</dbReference>
<organism evidence="1 2">
    <name type="scientific">Methylobacterium oryzae</name>
    <dbReference type="NCBI Taxonomy" id="334852"/>
    <lineage>
        <taxon>Bacteria</taxon>
        <taxon>Pseudomonadati</taxon>
        <taxon>Pseudomonadota</taxon>
        <taxon>Alphaproteobacteria</taxon>
        <taxon>Hyphomicrobiales</taxon>
        <taxon>Methylobacteriaceae</taxon>
        <taxon>Methylobacterium</taxon>
    </lineage>
</organism>